<comment type="caution">
    <text evidence="2">The sequence shown here is derived from an EMBL/GenBank/DDBJ whole genome shotgun (WGS) entry which is preliminary data.</text>
</comment>
<protein>
    <submittedName>
        <fullName evidence="2">Uncharacterized protein</fullName>
    </submittedName>
</protein>
<dbReference type="AlphaFoldDB" id="A0A9P9JN38"/>
<gene>
    <name evidence="2" type="ORF">EDB81DRAFT_277180</name>
</gene>
<feature type="region of interest" description="Disordered" evidence="1">
    <location>
        <begin position="24"/>
        <end position="45"/>
    </location>
</feature>
<evidence type="ECO:0000256" key="1">
    <source>
        <dbReference type="SAM" id="MobiDB-lite"/>
    </source>
</evidence>
<organism evidence="2 3">
    <name type="scientific">Dactylonectria macrodidyma</name>
    <dbReference type="NCBI Taxonomy" id="307937"/>
    <lineage>
        <taxon>Eukaryota</taxon>
        <taxon>Fungi</taxon>
        <taxon>Dikarya</taxon>
        <taxon>Ascomycota</taxon>
        <taxon>Pezizomycotina</taxon>
        <taxon>Sordariomycetes</taxon>
        <taxon>Hypocreomycetidae</taxon>
        <taxon>Hypocreales</taxon>
        <taxon>Nectriaceae</taxon>
        <taxon>Dactylonectria</taxon>
    </lineage>
</organism>
<keyword evidence="3" id="KW-1185">Reference proteome</keyword>
<reference evidence="2" key="1">
    <citation type="journal article" date="2021" name="Nat. Commun.">
        <title>Genetic determinants of endophytism in the Arabidopsis root mycobiome.</title>
        <authorList>
            <person name="Mesny F."/>
            <person name="Miyauchi S."/>
            <person name="Thiergart T."/>
            <person name="Pickel B."/>
            <person name="Atanasova L."/>
            <person name="Karlsson M."/>
            <person name="Huettel B."/>
            <person name="Barry K.W."/>
            <person name="Haridas S."/>
            <person name="Chen C."/>
            <person name="Bauer D."/>
            <person name="Andreopoulos W."/>
            <person name="Pangilinan J."/>
            <person name="LaButti K."/>
            <person name="Riley R."/>
            <person name="Lipzen A."/>
            <person name="Clum A."/>
            <person name="Drula E."/>
            <person name="Henrissat B."/>
            <person name="Kohler A."/>
            <person name="Grigoriev I.V."/>
            <person name="Martin F.M."/>
            <person name="Hacquard S."/>
        </authorList>
    </citation>
    <scope>NUCLEOTIDE SEQUENCE</scope>
    <source>
        <strain evidence="2">MPI-CAGE-AT-0147</strain>
    </source>
</reference>
<accession>A0A9P9JN38</accession>
<proteinExistence type="predicted"/>
<dbReference type="Proteomes" id="UP000738349">
    <property type="component" value="Unassembled WGS sequence"/>
</dbReference>
<dbReference type="EMBL" id="JAGMUV010000003">
    <property type="protein sequence ID" value="KAH7166163.1"/>
    <property type="molecule type" value="Genomic_DNA"/>
</dbReference>
<name>A0A9P9JN38_9HYPO</name>
<evidence type="ECO:0000313" key="2">
    <source>
        <dbReference type="EMBL" id="KAH7166163.1"/>
    </source>
</evidence>
<sequence>MPATRLLAAGPVFARLTAARCPATPSESQIAHPPPPPLNPGGVRKVTKVPLRSLSLVPVHRSRRSFRPCRSPRNLEGTYYVPIQRSLQVHPGPTTGPDSKFMPKSCTRRFARSSHLDSTRLDPQTQALRITNWRFSLVSPPSFSPPFP</sequence>
<evidence type="ECO:0000313" key="3">
    <source>
        <dbReference type="Proteomes" id="UP000738349"/>
    </source>
</evidence>